<dbReference type="PANTHER" id="PTHR43649">
    <property type="entry name" value="ARABINOSE-BINDING PROTEIN-RELATED"/>
    <property type="match status" value="1"/>
</dbReference>
<accession>A0A1G2PF71</accession>
<organism evidence="2 3">
    <name type="scientific">Candidatus Taylorbacteria bacterium RIFOXYD2_FULL_36_9</name>
    <dbReference type="NCBI Taxonomy" id="1802338"/>
    <lineage>
        <taxon>Bacteria</taxon>
        <taxon>Candidatus Tayloriibacteriota</taxon>
    </lineage>
</organism>
<keyword evidence="1" id="KW-0812">Transmembrane</keyword>
<proteinExistence type="predicted"/>
<comment type="caution">
    <text evidence="2">The sequence shown here is derived from an EMBL/GenBank/DDBJ whole genome shotgun (WGS) entry which is preliminary data.</text>
</comment>
<name>A0A1G2PF71_9BACT</name>
<dbReference type="InterPro" id="IPR006059">
    <property type="entry name" value="SBP"/>
</dbReference>
<gene>
    <name evidence="2" type="ORF">A2541_01050</name>
</gene>
<dbReference type="Gene3D" id="3.40.190.10">
    <property type="entry name" value="Periplasmic binding protein-like II"/>
    <property type="match status" value="1"/>
</dbReference>
<dbReference type="Pfam" id="PF01547">
    <property type="entry name" value="SBP_bac_1"/>
    <property type="match status" value="1"/>
</dbReference>
<reference evidence="2 3" key="1">
    <citation type="journal article" date="2016" name="Nat. Commun.">
        <title>Thousands of microbial genomes shed light on interconnected biogeochemical processes in an aquifer system.</title>
        <authorList>
            <person name="Anantharaman K."/>
            <person name="Brown C.T."/>
            <person name="Hug L.A."/>
            <person name="Sharon I."/>
            <person name="Castelle C.J."/>
            <person name="Probst A.J."/>
            <person name="Thomas B.C."/>
            <person name="Singh A."/>
            <person name="Wilkins M.J."/>
            <person name="Karaoz U."/>
            <person name="Brodie E.L."/>
            <person name="Williams K.H."/>
            <person name="Hubbard S.S."/>
            <person name="Banfield J.F."/>
        </authorList>
    </citation>
    <scope>NUCLEOTIDE SEQUENCE [LARGE SCALE GENOMIC DNA]</scope>
</reference>
<dbReference type="STRING" id="1802338.A2541_01050"/>
<keyword evidence="1" id="KW-1133">Transmembrane helix</keyword>
<keyword evidence="1" id="KW-0472">Membrane</keyword>
<dbReference type="AlphaFoldDB" id="A0A1G2PF71"/>
<evidence type="ECO:0000256" key="1">
    <source>
        <dbReference type="SAM" id="Phobius"/>
    </source>
</evidence>
<dbReference type="PANTHER" id="PTHR43649:SF12">
    <property type="entry name" value="DIACETYLCHITOBIOSE BINDING PROTEIN DASA"/>
    <property type="match status" value="1"/>
</dbReference>
<dbReference type="SUPFAM" id="SSF53850">
    <property type="entry name" value="Periplasmic binding protein-like II"/>
    <property type="match status" value="1"/>
</dbReference>
<evidence type="ECO:0000313" key="2">
    <source>
        <dbReference type="EMBL" id="OHA46990.1"/>
    </source>
</evidence>
<feature type="transmembrane region" description="Helical" evidence="1">
    <location>
        <begin position="6"/>
        <end position="29"/>
    </location>
</feature>
<dbReference type="EMBL" id="MHSQ01000022">
    <property type="protein sequence ID" value="OHA46990.1"/>
    <property type="molecule type" value="Genomic_DNA"/>
</dbReference>
<dbReference type="InterPro" id="IPR050490">
    <property type="entry name" value="Bact_solute-bd_prot1"/>
</dbReference>
<evidence type="ECO:0008006" key="4">
    <source>
        <dbReference type="Google" id="ProtNLM"/>
    </source>
</evidence>
<evidence type="ECO:0000313" key="3">
    <source>
        <dbReference type="Proteomes" id="UP000176965"/>
    </source>
</evidence>
<protein>
    <recommendedName>
        <fullName evidence="4">Sugar ABC transporter substrate-binding protein</fullName>
    </recommendedName>
</protein>
<sequence>MKNSKLFQYVVFGAFIFFIIVGAILFATYRSSTSTETSISISLWGTLSADDFSSFFSRYFGESNLKYTIDYTEKSPASFDSDLIEVLASGIGPDAIILPTDLIVRYRNKIYPIPYTVLPELTFKDTFIQAGELYLDKTGVLALPFSVDPLVMYWNRDIFNNAGLTKVPSTWIEVSDLIPKLTQKDEASNILRSTVALGEFRNVRDAKDILSALFIQAGNPIVSFSSDGSFESTLKDDFNSGTSPAVLALQFFTNFSNPVKPNYSWNRSLPNSLDVFANGDLAMYFGLASEFTAVKNKNPNLNFAVALLPQGSGNKIVYSTTGDLLGLAILKNSANPAGTYTVLNALTSASAFPYWKDIFNVSSARRDILAQTESSAVKTIFNKSAIMSKAWYDPNRTQSNAIFQEMVESYTTGRSSLEGAVNTASDRLDSLL</sequence>
<dbReference type="Proteomes" id="UP000176965">
    <property type="component" value="Unassembled WGS sequence"/>
</dbReference>